<dbReference type="KEGG" id="mcoo:MCOO_35500"/>
<evidence type="ECO:0000313" key="8">
    <source>
        <dbReference type="Proteomes" id="UP000465866"/>
    </source>
</evidence>
<keyword evidence="8" id="KW-1185">Reference proteome</keyword>
<dbReference type="GO" id="GO:0000155">
    <property type="term" value="F:phosphorelay sensor kinase activity"/>
    <property type="evidence" value="ECO:0007669"/>
    <property type="project" value="InterPro"/>
</dbReference>
<organism evidence="7 8">
    <name type="scientific">Mycobacterium cookii</name>
    <dbReference type="NCBI Taxonomy" id="1775"/>
    <lineage>
        <taxon>Bacteria</taxon>
        <taxon>Bacillati</taxon>
        <taxon>Actinomycetota</taxon>
        <taxon>Actinomycetes</taxon>
        <taxon>Mycobacteriales</taxon>
        <taxon>Mycobacteriaceae</taxon>
        <taxon>Mycobacterium</taxon>
    </lineage>
</organism>
<dbReference type="Gene3D" id="3.30.565.10">
    <property type="entry name" value="Histidine kinase-like ATPase, C-terminal domain"/>
    <property type="match status" value="1"/>
</dbReference>
<dbReference type="InterPro" id="IPR036890">
    <property type="entry name" value="HATPase_C_sf"/>
</dbReference>
<accession>A0A7I7KZK9</accession>
<feature type="domain" description="GAF" evidence="4">
    <location>
        <begin position="35"/>
        <end position="168"/>
    </location>
</feature>
<evidence type="ECO:0000259" key="6">
    <source>
        <dbReference type="Pfam" id="PF07730"/>
    </source>
</evidence>
<dbReference type="GO" id="GO:0016020">
    <property type="term" value="C:membrane"/>
    <property type="evidence" value="ECO:0007669"/>
    <property type="project" value="InterPro"/>
</dbReference>
<dbReference type="AlphaFoldDB" id="A0A7I7KZK9"/>
<dbReference type="PANTHER" id="PTHR24421">
    <property type="entry name" value="NITRATE/NITRITE SENSOR PROTEIN NARX-RELATED"/>
    <property type="match status" value="1"/>
</dbReference>
<dbReference type="PANTHER" id="PTHR24421:SF56">
    <property type="entry name" value="OXYGEN SENSOR HISTIDINE KINASE RESPONSE REGULATOR DOST"/>
    <property type="match status" value="1"/>
</dbReference>
<dbReference type="EMBL" id="AP022569">
    <property type="protein sequence ID" value="BBX47535.1"/>
    <property type="molecule type" value="Genomic_DNA"/>
</dbReference>
<feature type="domain" description="Signal transduction histidine kinase subgroup 3 dimerisation and phosphoacceptor" evidence="6">
    <location>
        <begin position="187"/>
        <end position="247"/>
    </location>
</feature>
<evidence type="ECO:0008006" key="9">
    <source>
        <dbReference type="Google" id="ProtNLM"/>
    </source>
</evidence>
<dbReference type="Pfam" id="PF02518">
    <property type="entry name" value="HATPase_c"/>
    <property type="match status" value="1"/>
</dbReference>
<dbReference type="InterPro" id="IPR003594">
    <property type="entry name" value="HATPase_dom"/>
</dbReference>
<dbReference type="InterPro" id="IPR003018">
    <property type="entry name" value="GAF"/>
</dbReference>
<proteinExistence type="predicted"/>
<reference evidence="7 8" key="1">
    <citation type="journal article" date="2019" name="Emerg. Microbes Infect.">
        <title>Comprehensive subspecies identification of 175 nontuberculous mycobacteria species based on 7547 genomic profiles.</title>
        <authorList>
            <person name="Matsumoto Y."/>
            <person name="Kinjo T."/>
            <person name="Motooka D."/>
            <person name="Nabeya D."/>
            <person name="Jung N."/>
            <person name="Uechi K."/>
            <person name="Horii T."/>
            <person name="Iida T."/>
            <person name="Fujita J."/>
            <person name="Nakamura S."/>
        </authorList>
    </citation>
    <scope>NUCLEOTIDE SEQUENCE [LARGE SCALE GENOMIC DNA]</scope>
    <source>
        <strain evidence="7 8">JCM 12404</strain>
    </source>
</reference>
<evidence type="ECO:0000256" key="1">
    <source>
        <dbReference type="ARBA" id="ARBA00022679"/>
    </source>
</evidence>
<dbReference type="InterPro" id="IPR029016">
    <property type="entry name" value="GAF-like_dom_sf"/>
</dbReference>
<dbReference type="InterPro" id="IPR050482">
    <property type="entry name" value="Sensor_HK_TwoCompSys"/>
</dbReference>
<evidence type="ECO:0000313" key="7">
    <source>
        <dbReference type="EMBL" id="BBX47535.1"/>
    </source>
</evidence>
<name>A0A7I7KZK9_9MYCO</name>
<dbReference type="CDD" id="cd16917">
    <property type="entry name" value="HATPase_UhpB-NarQ-NarX-like"/>
    <property type="match status" value="1"/>
</dbReference>
<keyword evidence="1" id="KW-0808">Transferase</keyword>
<feature type="domain" description="Histidine kinase/HSP90-like ATPase" evidence="5">
    <location>
        <begin position="291"/>
        <end position="375"/>
    </location>
</feature>
<evidence type="ECO:0000256" key="2">
    <source>
        <dbReference type="ARBA" id="ARBA00022777"/>
    </source>
</evidence>
<evidence type="ECO:0000259" key="4">
    <source>
        <dbReference type="Pfam" id="PF01590"/>
    </source>
</evidence>
<evidence type="ECO:0000256" key="3">
    <source>
        <dbReference type="ARBA" id="ARBA00023012"/>
    </source>
</evidence>
<evidence type="ECO:0000259" key="5">
    <source>
        <dbReference type="Pfam" id="PF02518"/>
    </source>
</evidence>
<dbReference type="GO" id="GO:0046983">
    <property type="term" value="F:protein dimerization activity"/>
    <property type="evidence" value="ECO:0007669"/>
    <property type="project" value="InterPro"/>
</dbReference>
<dbReference type="Pfam" id="PF01590">
    <property type="entry name" value="GAF"/>
    <property type="match status" value="1"/>
</dbReference>
<gene>
    <name evidence="7" type="ORF">MCOO_35500</name>
</gene>
<dbReference type="Gene3D" id="3.30.450.40">
    <property type="match status" value="1"/>
</dbReference>
<sequence length="376" mass="40135">MTTAEAIGMTISAVEAEKRCATSEPTYSSVPMPATVYRPIAEQVLKLTGAEITLVAIAMNRDLATSQVADLVIVETACAAVTLAPTNAVPLAGTSIEQAFVERTPLRLNNFDVAIDGVQHAGPALMLPLRTTDSVAGVLVALRHDGARTFGDEQLDMMAAFTDQAVLAWQLGCAQRWTRELNILADRDRIAHDLHHHVIQQIFAVELTLQATISRTRSIELQQRLSGSIDDLQGVIREIRTAIFDLHGVPPHVTRLRQRLDDAVAQFCGSERGTTVQFVGPLSVVDAALADHAEAVVREAVGNVVRHASATRLAVTVTVEDDVCIEVIDNGRGFSCGVSGRGLSGLHHRAQQAGGAFSITDAPGGGTVLRWSAPLP</sequence>
<protein>
    <recommendedName>
        <fullName evidence="9">Histidine kinase</fullName>
    </recommendedName>
</protein>
<keyword evidence="3" id="KW-0902">Two-component regulatory system</keyword>
<dbReference type="Pfam" id="PF07730">
    <property type="entry name" value="HisKA_3"/>
    <property type="match status" value="1"/>
</dbReference>
<dbReference type="SUPFAM" id="SSF55781">
    <property type="entry name" value="GAF domain-like"/>
    <property type="match status" value="1"/>
</dbReference>
<dbReference type="SUPFAM" id="SSF55874">
    <property type="entry name" value="ATPase domain of HSP90 chaperone/DNA topoisomerase II/histidine kinase"/>
    <property type="match status" value="1"/>
</dbReference>
<keyword evidence="2" id="KW-0418">Kinase</keyword>
<dbReference type="InterPro" id="IPR011712">
    <property type="entry name" value="Sig_transdc_His_kin_sub3_dim/P"/>
</dbReference>
<dbReference type="Proteomes" id="UP000465866">
    <property type="component" value="Chromosome"/>
</dbReference>